<name>A0A9R1CX80_9BACT</name>
<keyword evidence="3" id="KW-1185">Reference proteome</keyword>
<dbReference type="Proteomes" id="UP000825483">
    <property type="component" value="Unassembled WGS sequence"/>
</dbReference>
<feature type="transmembrane region" description="Helical" evidence="1">
    <location>
        <begin position="27"/>
        <end position="46"/>
    </location>
</feature>
<dbReference type="EMBL" id="BPUB01000002">
    <property type="protein sequence ID" value="GJG59196.1"/>
    <property type="molecule type" value="Genomic_DNA"/>
</dbReference>
<keyword evidence="1" id="KW-0812">Transmembrane</keyword>
<dbReference type="InterPro" id="IPR021448">
    <property type="entry name" value="DUF3098"/>
</dbReference>
<accession>A0A9R1CX80</accession>
<organism evidence="2 3">
    <name type="scientific">Prevotella lacticifex</name>
    <dbReference type="NCBI Taxonomy" id="2854755"/>
    <lineage>
        <taxon>Bacteria</taxon>
        <taxon>Pseudomonadati</taxon>
        <taxon>Bacteroidota</taxon>
        <taxon>Bacteroidia</taxon>
        <taxon>Bacteroidales</taxon>
        <taxon>Prevotellaceae</taxon>
        <taxon>Prevotella</taxon>
    </lineage>
</organism>
<evidence type="ECO:0000256" key="1">
    <source>
        <dbReference type="SAM" id="Phobius"/>
    </source>
</evidence>
<comment type="caution">
    <text evidence="2">The sequence shown here is derived from an EMBL/GenBank/DDBJ whole genome shotgun (WGS) entry which is preliminary data.</text>
</comment>
<feature type="transmembrane region" description="Helical" evidence="1">
    <location>
        <begin position="66"/>
        <end position="84"/>
    </location>
</feature>
<gene>
    <name evidence="2" type="ORF">PRLR5076_20470</name>
</gene>
<evidence type="ECO:0000313" key="3">
    <source>
        <dbReference type="Proteomes" id="UP000825483"/>
    </source>
</evidence>
<proteinExistence type="predicted"/>
<keyword evidence="1" id="KW-0472">Membrane</keyword>
<keyword evidence="1" id="KW-1133">Transmembrane helix</keyword>
<sequence length="89" mass="9634">MENNSKKNQEPVAVTDKKNLAFGKLNFILLAAGVVVVLLGFFLMAGGESTNRVFDPSIFSAMHIKVAPVVTLIGFVSIIFAIIIKPKDK</sequence>
<dbReference type="RefSeq" id="WP_223925777.1">
    <property type="nucleotide sequence ID" value="NZ_BPTU01000001.1"/>
</dbReference>
<dbReference type="GeneID" id="72466767"/>
<evidence type="ECO:0000313" key="2">
    <source>
        <dbReference type="EMBL" id="GJG59196.1"/>
    </source>
</evidence>
<reference evidence="2" key="1">
    <citation type="journal article" date="2022" name="Int. J. Syst. Evol. Microbiol.">
        <title>Prevotella lacticifex sp. nov., isolated from the rumen of cows.</title>
        <authorList>
            <person name="Shinkai T."/>
            <person name="Ikeyama N."/>
            <person name="Kumagai M."/>
            <person name="Ohmori H."/>
            <person name="Sakamoto M."/>
            <person name="Ohkuma M."/>
            <person name="Mitsumori M."/>
        </authorList>
    </citation>
    <scope>NUCLEOTIDE SEQUENCE</scope>
    <source>
        <strain evidence="2">R5076</strain>
    </source>
</reference>
<dbReference type="AlphaFoldDB" id="A0A9R1CX80"/>
<protein>
    <submittedName>
        <fullName evidence="2">Membrane protein</fullName>
    </submittedName>
</protein>
<dbReference type="Pfam" id="PF11297">
    <property type="entry name" value="DUF3098"/>
    <property type="match status" value="1"/>
</dbReference>